<dbReference type="RefSeq" id="WP_074228180.1">
    <property type="nucleotide sequence ID" value="NZ_FSRQ01000001.1"/>
</dbReference>
<dbReference type="STRING" id="59733.SAMN05421769_0244"/>
<organism evidence="2 3">
    <name type="scientific">Chryseobacterium scophthalmum</name>
    <dbReference type="NCBI Taxonomy" id="59733"/>
    <lineage>
        <taxon>Bacteria</taxon>
        <taxon>Pseudomonadati</taxon>
        <taxon>Bacteroidota</taxon>
        <taxon>Flavobacteriia</taxon>
        <taxon>Flavobacteriales</taxon>
        <taxon>Weeksellaceae</taxon>
        <taxon>Chryseobacterium group</taxon>
        <taxon>Chryseobacterium</taxon>
    </lineage>
</organism>
<evidence type="ECO:0000313" key="3">
    <source>
        <dbReference type="Proteomes" id="UP000184782"/>
    </source>
</evidence>
<name>A0A1N6EEK1_9FLAO</name>
<dbReference type="OrthoDB" id="1272011at2"/>
<dbReference type="EMBL" id="FSRQ01000001">
    <property type="protein sequence ID" value="SIN81381.1"/>
    <property type="molecule type" value="Genomic_DNA"/>
</dbReference>
<feature type="transmembrane region" description="Helical" evidence="1">
    <location>
        <begin position="46"/>
        <end position="67"/>
    </location>
</feature>
<keyword evidence="1" id="KW-0812">Transmembrane</keyword>
<dbReference type="AlphaFoldDB" id="A0A1N6EEK1"/>
<accession>A0A1N6EEK1</accession>
<protein>
    <submittedName>
        <fullName evidence="2">Uncharacterized protein</fullName>
    </submittedName>
</protein>
<proteinExistence type="predicted"/>
<feature type="transmembrane region" description="Helical" evidence="1">
    <location>
        <begin position="108"/>
        <end position="128"/>
    </location>
</feature>
<reference evidence="3" key="1">
    <citation type="submission" date="2016-12" db="EMBL/GenBank/DDBJ databases">
        <authorList>
            <person name="Varghese N."/>
            <person name="Submissions S."/>
        </authorList>
    </citation>
    <scope>NUCLEOTIDE SEQUENCE [LARGE SCALE GENOMIC DNA]</scope>
    <source>
        <strain evidence="3">DSM 16779</strain>
    </source>
</reference>
<keyword evidence="1" id="KW-1133">Transmembrane helix</keyword>
<keyword evidence="1" id="KW-0472">Membrane</keyword>
<feature type="transmembrane region" description="Helical" evidence="1">
    <location>
        <begin position="12"/>
        <end position="34"/>
    </location>
</feature>
<gene>
    <name evidence="2" type="ORF">SAMN05421769_0244</name>
</gene>
<feature type="transmembrane region" description="Helical" evidence="1">
    <location>
        <begin position="74"/>
        <end position="96"/>
    </location>
</feature>
<sequence>MKKRVFKYKFVYWIILSLNIILFISFSIGLINRIETDNFDNSIDVFSFVAIIMICILSFSSLIMFIIKNKNSIITFSAVLFLILLIISFFLFYSIFIVKDFGENSTDFYTVPLVYGIILGILFITNYFKFRKNINELEIDEIGIKND</sequence>
<keyword evidence="3" id="KW-1185">Reference proteome</keyword>
<dbReference type="Proteomes" id="UP000184782">
    <property type="component" value="Unassembled WGS sequence"/>
</dbReference>
<evidence type="ECO:0000256" key="1">
    <source>
        <dbReference type="SAM" id="Phobius"/>
    </source>
</evidence>
<evidence type="ECO:0000313" key="2">
    <source>
        <dbReference type="EMBL" id="SIN81381.1"/>
    </source>
</evidence>